<evidence type="ECO:0000256" key="1">
    <source>
        <dbReference type="SAM" id="SignalP"/>
    </source>
</evidence>
<proteinExistence type="predicted"/>
<accession>A0A7R9HTQ8</accession>
<name>A0A7R9HTQ8_9NEOP</name>
<dbReference type="EMBL" id="OB797099">
    <property type="protein sequence ID" value="CAD7434082.1"/>
    <property type="molecule type" value="Genomic_DNA"/>
</dbReference>
<dbReference type="AlphaFoldDB" id="A0A7R9HTQ8"/>
<protein>
    <submittedName>
        <fullName evidence="2">Uncharacterized protein</fullName>
    </submittedName>
</protein>
<organism evidence="2">
    <name type="scientific">Timema monikensis</name>
    <dbReference type="NCBI Taxonomy" id="170555"/>
    <lineage>
        <taxon>Eukaryota</taxon>
        <taxon>Metazoa</taxon>
        <taxon>Ecdysozoa</taxon>
        <taxon>Arthropoda</taxon>
        <taxon>Hexapoda</taxon>
        <taxon>Insecta</taxon>
        <taxon>Pterygota</taxon>
        <taxon>Neoptera</taxon>
        <taxon>Polyneoptera</taxon>
        <taxon>Phasmatodea</taxon>
        <taxon>Timematodea</taxon>
        <taxon>Timematoidea</taxon>
        <taxon>Timematidae</taxon>
        <taxon>Timema</taxon>
    </lineage>
</organism>
<keyword evidence="1" id="KW-0732">Signal</keyword>
<feature type="chain" id="PRO_5030688565" evidence="1">
    <location>
        <begin position="26"/>
        <end position="110"/>
    </location>
</feature>
<feature type="signal peptide" evidence="1">
    <location>
        <begin position="1"/>
        <end position="25"/>
    </location>
</feature>
<reference evidence="2" key="1">
    <citation type="submission" date="2020-11" db="EMBL/GenBank/DDBJ databases">
        <authorList>
            <person name="Tran Van P."/>
        </authorList>
    </citation>
    <scope>NUCLEOTIDE SEQUENCE</scope>
</reference>
<gene>
    <name evidence="2" type="ORF">TMSB3V08_LOCUS10743</name>
</gene>
<evidence type="ECO:0000313" key="2">
    <source>
        <dbReference type="EMBL" id="CAD7434082.1"/>
    </source>
</evidence>
<sequence length="110" mass="12332">MDHLVQVCLLLMVAVLPLFKTDAGAQGVSGQWSDKDFLRCASDVKFILKCDVCDCPQDGVSGACNNVTCLISNTFKFVKMYKKGNLEKGLEPKKTAERRRHFDISEKRMT</sequence>